<evidence type="ECO:0000256" key="1">
    <source>
        <dbReference type="SAM" id="MobiDB-lite"/>
    </source>
</evidence>
<dbReference type="RefSeq" id="WP_274924395.1">
    <property type="nucleotide sequence ID" value="NZ_JAKELO010000002.1"/>
</dbReference>
<comment type="caution">
    <text evidence="2">The sequence shown here is derived from an EMBL/GenBank/DDBJ whole genome shotgun (WGS) entry which is preliminary data.</text>
</comment>
<sequence>MCSRVIDSDKEEGMMKSPGPYRSNSSASQAANTGTFESTDSSTVGKPIPPIQADAYMKSEEQDGLSEIEKAAMELSMDKHRRAYERLASD</sequence>
<organism evidence="2 3">
    <name type="scientific">Methanogenium marinum</name>
    <dbReference type="NCBI Taxonomy" id="348610"/>
    <lineage>
        <taxon>Archaea</taxon>
        <taxon>Methanobacteriati</taxon>
        <taxon>Methanobacteriota</taxon>
        <taxon>Stenosarchaea group</taxon>
        <taxon>Methanomicrobia</taxon>
        <taxon>Methanomicrobiales</taxon>
        <taxon>Methanomicrobiaceae</taxon>
        <taxon>Methanogenium</taxon>
    </lineage>
</organism>
<dbReference type="AlphaFoldDB" id="A0A9Q4KTK2"/>
<protein>
    <submittedName>
        <fullName evidence="2">Uncharacterized protein</fullName>
    </submittedName>
</protein>
<accession>A0A9Q4KTK2</accession>
<feature type="region of interest" description="Disordered" evidence="1">
    <location>
        <begin position="1"/>
        <end position="50"/>
    </location>
</feature>
<keyword evidence="3" id="KW-1185">Reference proteome</keyword>
<feature type="compositionally biased region" description="Polar residues" evidence="1">
    <location>
        <begin position="22"/>
        <end position="44"/>
    </location>
</feature>
<gene>
    <name evidence="2" type="ORF">L0665_03860</name>
</gene>
<name>A0A9Q4KTK2_9EURY</name>
<evidence type="ECO:0000313" key="2">
    <source>
        <dbReference type="EMBL" id="MDE4907747.1"/>
    </source>
</evidence>
<reference evidence="2" key="1">
    <citation type="submission" date="2022-01" db="EMBL/GenBank/DDBJ databases">
        <title>Draft genome of Methanogenium marinum DSM 15558.</title>
        <authorList>
            <person name="Chen S.-C."/>
            <person name="You Y.-T."/>
        </authorList>
    </citation>
    <scope>NUCLEOTIDE SEQUENCE</scope>
    <source>
        <strain evidence="2">DSM 15558</strain>
    </source>
</reference>
<feature type="compositionally biased region" description="Basic and acidic residues" evidence="1">
    <location>
        <begin position="1"/>
        <end position="14"/>
    </location>
</feature>
<evidence type="ECO:0000313" key="3">
    <source>
        <dbReference type="Proteomes" id="UP001143747"/>
    </source>
</evidence>
<proteinExistence type="predicted"/>
<dbReference type="Proteomes" id="UP001143747">
    <property type="component" value="Unassembled WGS sequence"/>
</dbReference>
<dbReference type="EMBL" id="JAKELO010000002">
    <property type="protein sequence ID" value="MDE4907747.1"/>
    <property type="molecule type" value="Genomic_DNA"/>
</dbReference>